<dbReference type="AlphaFoldDB" id="A0A242K3Q7"/>
<organism evidence="2">
    <name type="scientific">Candidatus Enterococcus clewellii</name>
    <dbReference type="NCBI Taxonomy" id="1834193"/>
    <lineage>
        <taxon>Bacteria</taxon>
        <taxon>Bacillati</taxon>
        <taxon>Bacillota</taxon>
        <taxon>Bacilli</taxon>
        <taxon>Lactobacillales</taxon>
        <taxon>Enterococcaceae</taxon>
        <taxon>Enterococcus</taxon>
    </lineage>
</organism>
<proteinExistence type="predicted"/>
<evidence type="ECO:0000313" key="2">
    <source>
        <dbReference type="EMBL" id="OTP13639.1"/>
    </source>
</evidence>
<sequence>MKKKLIYIGILVSMVTIMFAGCGSAADKTDQAAKTEKKQADFDDIQIGLTKDQLIKTYGEPEATVSDNTEVIQRLTTDMTAIQTEMTDEAQQQQLVHFFGGTEEKMQEALNDMLDSASEGMELLEYNVAGEELSIYIVGEKVLLRTCLLYTSRCV</sequence>
<feature type="signal peptide" evidence="1">
    <location>
        <begin position="1"/>
        <end position="25"/>
    </location>
</feature>
<evidence type="ECO:0000256" key="1">
    <source>
        <dbReference type="SAM" id="SignalP"/>
    </source>
</evidence>
<name>A0A242K3Q7_9ENTE</name>
<protein>
    <recommendedName>
        <fullName evidence="3">Lipoprotein</fullName>
    </recommendedName>
</protein>
<dbReference type="PROSITE" id="PS51257">
    <property type="entry name" value="PROKAR_LIPOPROTEIN"/>
    <property type="match status" value="1"/>
</dbReference>
<dbReference type="OrthoDB" id="9763054at2"/>
<accession>A0A242K3Q7</accession>
<reference evidence="2" key="1">
    <citation type="submission" date="2017-05" db="EMBL/GenBank/DDBJ databases">
        <title>The Genome Sequence of Enterococcus sp. 9E7_DIV0242.</title>
        <authorList>
            <consortium name="The Broad Institute Genomics Platform"/>
            <consortium name="The Broad Institute Genomic Center for Infectious Diseases"/>
            <person name="Earl A."/>
            <person name="Manson A."/>
            <person name="Schwartman J."/>
            <person name="Gilmore M."/>
            <person name="Abouelleil A."/>
            <person name="Cao P."/>
            <person name="Chapman S."/>
            <person name="Cusick C."/>
            <person name="Shea T."/>
            <person name="Young S."/>
            <person name="Neafsey D."/>
            <person name="Nusbaum C."/>
            <person name="Birren B."/>
        </authorList>
    </citation>
    <scope>NUCLEOTIDE SEQUENCE [LARGE SCALE GENOMIC DNA]</scope>
    <source>
        <strain evidence="2">9E7_DIV0242</strain>
    </source>
</reference>
<keyword evidence="1" id="KW-0732">Signal</keyword>
<gene>
    <name evidence="2" type="ORF">A5888_003117</name>
</gene>
<feature type="chain" id="PRO_5012331353" description="Lipoprotein" evidence="1">
    <location>
        <begin position="26"/>
        <end position="155"/>
    </location>
</feature>
<dbReference type="EMBL" id="NGMM01000005">
    <property type="protein sequence ID" value="OTP13639.1"/>
    <property type="molecule type" value="Genomic_DNA"/>
</dbReference>
<evidence type="ECO:0008006" key="3">
    <source>
        <dbReference type="Google" id="ProtNLM"/>
    </source>
</evidence>
<comment type="caution">
    <text evidence="2">The sequence shown here is derived from an EMBL/GenBank/DDBJ whole genome shotgun (WGS) entry which is preliminary data.</text>
</comment>